<evidence type="ECO:0000256" key="2">
    <source>
        <dbReference type="ARBA" id="ARBA00023125"/>
    </source>
</evidence>
<dbReference type="Pfam" id="PF16925">
    <property type="entry name" value="TetR_C_13"/>
    <property type="match status" value="1"/>
</dbReference>
<dbReference type="EMBL" id="JAPNKA010000001">
    <property type="protein sequence ID" value="MCY1078158.1"/>
    <property type="molecule type" value="Genomic_DNA"/>
</dbReference>
<feature type="domain" description="HTH tetR-type" evidence="6">
    <location>
        <begin position="17"/>
        <end position="77"/>
    </location>
</feature>
<dbReference type="PRINTS" id="PR00455">
    <property type="entry name" value="HTHTETR"/>
</dbReference>
<evidence type="ECO:0000313" key="7">
    <source>
        <dbReference type="EMBL" id="MCY1078158.1"/>
    </source>
</evidence>
<dbReference type="InterPro" id="IPR001647">
    <property type="entry name" value="HTH_TetR"/>
</dbReference>
<evidence type="ECO:0000313" key="8">
    <source>
        <dbReference type="Proteomes" id="UP001207654"/>
    </source>
</evidence>
<keyword evidence="2 4" id="KW-0238">DNA-binding</keyword>
<comment type="caution">
    <text evidence="7">The sequence shown here is derived from an EMBL/GenBank/DDBJ whole genome shotgun (WGS) entry which is preliminary data.</text>
</comment>
<accession>A0ABT4A931</accession>
<evidence type="ECO:0000256" key="3">
    <source>
        <dbReference type="ARBA" id="ARBA00023163"/>
    </source>
</evidence>
<feature type="region of interest" description="Disordered" evidence="5">
    <location>
        <begin position="1"/>
        <end position="20"/>
    </location>
</feature>
<protein>
    <submittedName>
        <fullName evidence="7">TetR/AcrR family transcriptional regulator</fullName>
    </submittedName>
</protein>
<dbReference type="PROSITE" id="PS01081">
    <property type="entry name" value="HTH_TETR_1"/>
    <property type="match status" value="1"/>
</dbReference>
<keyword evidence="1" id="KW-0805">Transcription regulation</keyword>
<dbReference type="InterPro" id="IPR011075">
    <property type="entry name" value="TetR_C"/>
</dbReference>
<dbReference type="Gene3D" id="1.10.10.60">
    <property type="entry name" value="Homeodomain-like"/>
    <property type="match status" value="1"/>
</dbReference>
<evidence type="ECO:0000256" key="1">
    <source>
        <dbReference type="ARBA" id="ARBA00023015"/>
    </source>
</evidence>
<dbReference type="Proteomes" id="UP001207654">
    <property type="component" value="Unassembled WGS sequence"/>
</dbReference>
<reference evidence="7 8" key="1">
    <citation type="submission" date="2022-11" db="EMBL/GenBank/DDBJ databases">
        <title>Minimal conservation of predation-associated metabolite biosynthetic gene clusters underscores biosynthetic potential of Myxococcota including descriptions for ten novel species: Archangium lansinium sp. nov., Myxococcus landrumus sp. nov., Nannocystis bai.</title>
        <authorList>
            <person name="Ahearne A."/>
            <person name="Stevens C."/>
            <person name="Phillips K."/>
        </authorList>
    </citation>
    <scope>NUCLEOTIDE SEQUENCE [LARGE SCALE GENOMIC DNA]</scope>
    <source>
        <strain evidence="7 8">MIWBW</strain>
    </source>
</reference>
<dbReference type="Gene3D" id="1.10.357.10">
    <property type="entry name" value="Tetracycline Repressor, domain 2"/>
    <property type="match status" value="1"/>
</dbReference>
<dbReference type="RefSeq" id="WP_267536950.1">
    <property type="nucleotide sequence ID" value="NZ_JAPNKA010000001.1"/>
</dbReference>
<dbReference type="PROSITE" id="PS50977">
    <property type="entry name" value="HTH_TETR_2"/>
    <property type="match status" value="1"/>
</dbReference>
<dbReference type="SUPFAM" id="SSF48498">
    <property type="entry name" value="Tetracyclin repressor-like, C-terminal domain"/>
    <property type="match status" value="1"/>
</dbReference>
<proteinExistence type="predicted"/>
<dbReference type="InterPro" id="IPR036271">
    <property type="entry name" value="Tet_transcr_reg_TetR-rel_C_sf"/>
</dbReference>
<evidence type="ECO:0000259" key="6">
    <source>
        <dbReference type="PROSITE" id="PS50977"/>
    </source>
</evidence>
<feature type="DNA-binding region" description="H-T-H motif" evidence="4">
    <location>
        <begin position="40"/>
        <end position="59"/>
    </location>
</feature>
<dbReference type="InterPro" id="IPR009057">
    <property type="entry name" value="Homeodomain-like_sf"/>
</dbReference>
<dbReference type="SUPFAM" id="SSF46689">
    <property type="entry name" value="Homeodomain-like"/>
    <property type="match status" value="1"/>
</dbReference>
<evidence type="ECO:0000256" key="5">
    <source>
        <dbReference type="SAM" id="MobiDB-lite"/>
    </source>
</evidence>
<dbReference type="Pfam" id="PF00440">
    <property type="entry name" value="TetR_N"/>
    <property type="match status" value="1"/>
</dbReference>
<dbReference type="InterPro" id="IPR023772">
    <property type="entry name" value="DNA-bd_HTH_TetR-type_CS"/>
</dbReference>
<evidence type="ECO:0000256" key="4">
    <source>
        <dbReference type="PROSITE-ProRule" id="PRU00335"/>
    </source>
</evidence>
<organism evidence="7 8">
    <name type="scientific">Archangium lansingense</name>
    <dbReference type="NCBI Taxonomy" id="2995310"/>
    <lineage>
        <taxon>Bacteria</taxon>
        <taxon>Pseudomonadati</taxon>
        <taxon>Myxococcota</taxon>
        <taxon>Myxococcia</taxon>
        <taxon>Myxococcales</taxon>
        <taxon>Cystobacterineae</taxon>
        <taxon>Archangiaceae</taxon>
        <taxon>Archangium</taxon>
    </lineage>
</organism>
<dbReference type="PANTHER" id="PTHR47506">
    <property type="entry name" value="TRANSCRIPTIONAL REGULATORY PROTEIN"/>
    <property type="match status" value="1"/>
</dbReference>
<gene>
    <name evidence="7" type="ORF">OV287_27145</name>
</gene>
<dbReference type="PANTHER" id="PTHR47506:SF1">
    <property type="entry name" value="HTH-TYPE TRANSCRIPTIONAL REGULATOR YJDC"/>
    <property type="match status" value="1"/>
</dbReference>
<keyword evidence="8" id="KW-1185">Reference proteome</keyword>
<sequence>MKTSTTPERRPRGRPRGFDSTKALDQALEVFWRQGYEGASIADLTEAMGITAPSLYAAFGSKAELYRQVLERYQARQGASTPRVLTEEPTARGAVEKILREAARDFSSRKHPPGCMISTAVLTCAEENQPVAEHVAALRAGTLKALRARIEQGIAEGELSAGTDAAALARYFGAIIQGMSVQALDGASEAELLAIGELAMLAWDKVAQKSSSPRVR</sequence>
<keyword evidence="3" id="KW-0804">Transcription</keyword>
<name>A0ABT4A931_9BACT</name>